<evidence type="ECO:0000313" key="3">
    <source>
        <dbReference type="Proteomes" id="UP000677228"/>
    </source>
</evidence>
<protein>
    <submittedName>
        <fullName evidence="1">Uncharacterized protein</fullName>
    </submittedName>
</protein>
<dbReference type="EMBL" id="CAJOBA010001279">
    <property type="protein sequence ID" value="CAF3586561.1"/>
    <property type="molecule type" value="Genomic_DNA"/>
</dbReference>
<dbReference type="Proteomes" id="UP000682733">
    <property type="component" value="Unassembled WGS sequence"/>
</dbReference>
<comment type="caution">
    <text evidence="1">The sequence shown here is derived from an EMBL/GenBank/DDBJ whole genome shotgun (WGS) entry which is preliminary data.</text>
</comment>
<sequence length="9" mass="1074">MGLIRELNE</sequence>
<gene>
    <name evidence="1" type="ORF">OVA965_LOCUS4748</name>
    <name evidence="2" type="ORF">TMI583_LOCUS4748</name>
</gene>
<reference evidence="1" key="1">
    <citation type="submission" date="2021-02" db="EMBL/GenBank/DDBJ databases">
        <authorList>
            <person name="Nowell W R."/>
        </authorList>
    </citation>
    <scope>NUCLEOTIDE SEQUENCE</scope>
</reference>
<evidence type="ECO:0000313" key="1">
    <source>
        <dbReference type="EMBL" id="CAF0803054.1"/>
    </source>
</evidence>
<dbReference type="Proteomes" id="UP000677228">
    <property type="component" value="Unassembled WGS sequence"/>
</dbReference>
<organism evidence="1 3">
    <name type="scientific">Didymodactylos carnosus</name>
    <dbReference type="NCBI Taxonomy" id="1234261"/>
    <lineage>
        <taxon>Eukaryota</taxon>
        <taxon>Metazoa</taxon>
        <taxon>Spiralia</taxon>
        <taxon>Gnathifera</taxon>
        <taxon>Rotifera</taxon>
        <taxon>Eurotatoria</taxon>
        <taxon>Bdelloidea</taxon>
        <taxon>Philodinida</taxon>
        <taxon>Philodinidae</taxon>
        <taxon>Didymodactylos</taxon>
    </lineage>
</organism>
<feature type="non-terminal residue" evidence="1">
    <location>
        <position position="9"/>
    </location>
</feature>
<proteinExistence type="predicted"/>
<accession>A0A8S2CTZ4</accession>
<name>A0A8S2CTZ4_9BILA</name>
<dbReference type="EMBL" id="CAJNOK010001278">
    <property type="protein sequence ID" value="CAF0803054.1"/>
    <property type="molecule type" value="Genomic_DNA"/>
</dbReference>
<evidence type="ECO:0000313" key="2">
    <source>
        <dbReference type="EMBL" id="CAF3586561.1"/>
    </source>
</evidence>